<evidence type="ECO:0000256" key="6">
    <source>
        <dbReference type="ARBA" id="ARBA00022989"/>
    </source>
</evidence>
<evidence type="ECO:0000256" key="2">
    <source>
        <dbReference type="ARBA" id="ARBA00022448"/>
    </source>
</evidence>
<dbReference type="AlphaFoldDB" id="A0A1M5K2Z4"/>
<feature type="transmembrane region" description="Helical" evidence="8">
    <location>
        <begin position="21"/>
        <end position="41"/>
    </location>
</feature>
<feature type="transmembrane region" description="Helical" evidence="8">
    <location>
        <begin position="134"/>
        <end position="156"/>
    </location>
</feature>
<dbReference type="STRING" id="1123382.SAMN02745221_00270"/>
<sequence>MNGDEKSYDGQIVRTEAEKRLYIAITILGLGLILISVLFMIGEAFFINASLIEILSWQKRIVILLVRTITLAISASATALIFGFILAAAMRFWPAGQKVLFLLLLLAFPIPPYVHTAGWSLALQALGASGYGILVAWWCMTVSLLSFSALISYAILNSIDEEILEAAALGANGPHCLVQVILPLAMPLLVASFLFIFCLNLMDYTIPSLCQVNVYSLHLFADFSIFAQAGRTLLLSLPLFLAGLPLLLLAGRGMKKFGVTIRTGQRSELNLEWPASYKIAAGFSFLVFISVLGIPLVNLIIQVWTSGITVHLFNFGTSLAYSLIIAAFVAMLSVLIGYPVAVLISEYPRWGTILWPLLLLPWLIPASLNGAGWIAAAQTIPYFSGTSLLLILGELARFLSVAVLLIWGFYLRLDYEVVNAGRLFSPCWLYALWKVELPLLAPGILAGSLIVAALTLGELGTTILLVPPGFETLTLRIYNYMHYGAHDHVAAACLAMMILTMFLGWAAAVSLRISRAGN</sequence>
<keyword evidence="4" id="KW-0997">Cell inner membrane</keyword>
<organism evidence="10 11">
    <name type="scientific">Thermosyntropha lipolytica DSM 11003</name>
    <dbReference type="NCBI Taxonomy" id="1123382"/>
    <lineage>
        <taxon>Bacteria</taxon>
        <taxon>Bacillati</taxon>
        <taxon>Bacillota</taxon>
        <taxon>Clostridia</taxon>
        <taxon>Eubacteriales</taxon>
        <taxon>Syntrophomonadaceae</taxon>
        <taxon>Thermosyntropha</taxon>
    </lineage>
</organism>
<comment type="similarity">
    <text evidence="8">Belongs to the binding-protein-dependent transport system permease family.</text>
</comment>
<dbReference type="Pfam" id="PF00528">
    <property type="entry name" value="BPD_transp_1"/>
    <property type="match status" value="1"/>
</dbReference>
<dbReference type="SUPFAM" id="SSF161098">
    <property type="entry name" value="MetI-like"/>
    <property type="match status" value="2"/>
</dbReference>
<keyword evidence="3" id="KW-1003">Cell membrane</keyword>
<dbReference type="GO" id="GO:0055085">
    <property type="term" value="P:transmembrane transport"/>
    <property type="evidence" value="ECO:0007669"/>
    <property type="project" value="InterPro"/>
</dbReference>
<feature type="transmembrane region" description="Helical" evidence="8">
    <location>
        <begin position="177"/>
        <end position="202"/>
    </location>
</feature>
<evidence type="ECO:0000256" key="5">
    <source>
        <dbReference type="ARBA" id="ARBA00022692"/>
    </source>
</evidence>
<feature type="transmembrane region" description="Helical" evidence="8">
    <location>
        <begin position="99"/>
        <end position="122"/>
    </location>
</feature>
<evidence type="ECO:0000259" key="9">
    <source>
        <dbReference type="PROSITE" id="PS50928"/>
    </source>
</evidence>
<feature type="transmembrane region" description="Helical" evidence="8">
    <location>
        <begin position="388"/>
        <end position="410"/>
    </location>
</feature>
<dbReference type="InterPro" id="IPR000515">
    <property type="entry name" value="MetI-like"/>
</dbReference>
<dbReference type="PANTHER" id="PTHR43357:SF3">
    <property type="entry name" value="FE(3+)-TRANSPORT SYSTEM PERMEASE PROTEIN FBPB 2"/>
    <property type="match status" value="1"/>
</dbReference>
<protein>
    <submittedName>
        <fullName evidence="10">Iron(III) transport system permease protein</fullName>
    </submittedName>
</protein>
<dbReference type="EMBL" id="FQWY01000004">
    <property type="protein sequence ID" value="SHG47125.1"/>
    <property type="molecule type" value="Genomic_DNA"/>
</dbReference>
<gene>
    <name evidence="10" type="ORF">SAMN02745221_00270</name>
</gene>
<keyword evidence="7 8" id="KW-0472">Membrane</keyword>
<dbReference type="PROSITE" id="PS50928">
    <property type="entry name" value="ABC_TM1"/>
    <property type="match status" value="2"/>
</dbReference>
<evidence type="ECO:0000256" key="8">
    <source>
        <dbReference type="RuleBase" id="RU363032"/>
    </source>
</evidence>
<comment type="subcellular location">
    <subcellularLocation>
        <location evidence="1">Cell inner membrane</location>
        <topology evidence="1">Multi-pass membrane protein</topology>
    </subcellularLocation>
    <subcellularLocation>
        <location evidence="8">Cell membrane</location>
        <topology evidence="8">Multi-pass membrane protein</topology>
    </subcellularLocation>
</comment>
<feature type="transmembrane region" description="Helical" evidence="8">
    <location>
        <begin position="61"/>
        <end position="87"/>
    </location>
</feature>
<feature type="transmembrane region" description="Helical" evidence="8">
    <location>
        <begin position="275"/>
        <end position="301"/>
    </location>
</feature>
<evidence type="ECO:0000313" key="10">
    <source>
        <dbReference type="EMBL" id="SHG47125.1"/>
    </source>
</evidence>
<evidence type="ECO:0000256" key="7">
    <source>
        <dbReference type="ARBA" id="ARBA00023136"/>
    </source>
</evidence>
<name>A0A1M5K2Z4_9FIRM</name>
<dbReference type="InterPro" id="IPR035906">
    <property type="entry name" value="MetI-like_sf"/>
</dbReference>
<feature type="transmembrane region" description="Helical" evidence="8">
    <location>
        <begin position="488"/>
        <end position="508"/>
    </location>
</feature>
<evidence type="ECO:0000256" key="4">
    <source>
        <dbReference type="ARBA" id="ARBA00022519"/>
    </source>
</evidence>
<dbReference type="GO" id="GO:0005886">
    <property type="term" value="C:plasma membrane"/>
    <property type="evidence" value="ECO:0007669"/>
    <property type="project" value="UniProtKB-SubCell"/>
</dbReference>
<evidence type="ECO:0000313" key="11">
    <source>
        <dbReference type="Proteomes" id="UP000242329"/>
    </source>
</evidence>
<keyword evidence="11" id="KW-1185">Reference proteome</keyword>
<proteinExistence type="inferred from homology"/>
<evidence type="ECO:0000256" key="3">
    <source>
        <dbReference type="ARBA" id="ARBA00022475"/>
    </source>
</evidence>
<feature type="domain" description="ABC transmembrane type-1" evidence="9">
    <location>
        <begin position="319"/>
        <end position="507"/>
    </location>
</feature>
<dbReference type="Proteomes" id="UP000242329">
    <property type="component" value="Unassembled WGS sequence"/>
</dbReference>
<keyword evidence="5 8" id="KW-0812">Transmembrane</keyword>
<feature type="transmembrane region" description="Helical" evidence="8">
    <location>
        <begin position="439"/>
        <end position="467"/>
    </location>
</feature>
<keyword evidence="2 8" id="KW-0813">Transport</keyword>
<accession>A0A1M5K2Z4</accession>
<dbReference type="Gene3D" id="1.10.3720.10">
    <property type="entry name" value="MetI-like"/>
    <property type="match status" value="2"/>
</dbReference>
<feature type="transmembrane region" description="Helical" evidence="8">
    <location>
        <begin position="353"/>
        <end position="376"/>
    </location>
</feature>
<feature type="transmembrane region" description="Helical" evidence="8">
    <location>
        <begin position="233"/>
        <end position="254"/>
    </location>
</feature>
<reference evidence="11" key="1">
    <citation type="submission" date="2016-11" db="EMBL/GenBank/DDBJ databases">
        <authorList>
            <person name="Varghese N."/>
            <person name="Submissions S."/>
        </authorList>
    </citation>
    <scope>NUCLEOTIDE SEQUENCE [LARGE SCALE GENOMIC DNA]</scope>
    <source>
        <strain evidence="11">DSM 11003</strain>
    </source>
</reference>
<dbReference type="CDD" id="cd06261">
    <property type="entry name" value="TM_PBP2"/>
    <property type="match status" value="1"/>
</dbReference>
<keyword evidence="6 8" id="KW-1133">Transmembrane helix</keyword>
<evidence type="ECO:0000256" key="1">
    <source>
        <dbReference type="ARBA" id="ARBA00004429"/>
    </source>
</evidence>
<dbReference type="PANTHER" id="PTHR43357">
    <property type="entry name" value="INNER MEMBRANE ABC TRANSPORTER PERMEASE PROTEIN YDCV"/>
    <property type="match status" value="1"/>
</dbReference>
<feature type="domain" description="ABC transmembrane type-1" evidence="9">
    <location>
        <begin position="65"/>
        <end position="250"/>
    </location>
</feature>
<feature type="transmembrane region" description="Helical" evidence="8">
    <location>
        <begin position="321"/>
        <end position="341"/>
    </location>
</feature>